<dbReference type="SMART" id="SM00065">
    <property type="entry name" value="GAF"/>
    <property type="match status" value="1"/>
</dbReference>
<dbReference type="Pfam" id="PF05524">
    <property type="entry name" value="PEP-utilisers_N"/>
    <property type="match status" value="1"/>
</dbReference>
<keyword evidence="7" id="KW-0963">Cytoplasm</keyword>
<evidence type="ECO:0000259" key="14">
    <source>
        <dbReference type="SMART" id="SM00065"/>
    </source>
</evidence>
<evidence type="ECO:0000256" key="12">
    <source>
        <dbReference type="ARBA" id="ARBA00022777"/>
    </source>
</evidence>
<reference evidence="16" key="1">
    <citation type="submission" date="2018-06" db="EMBL/GenBank/DDBJ databases">
        <title>Aestuariibacter litoralis strain KCTC 52945T.</title>
        <authorList>
            <person name="Li X."/>
            <person name="Salam N."/>
            <person name="Li J.-L."/>
            <person name="Chen Y.-M."/>
            <person name="Yang Z.-W."/>
            <person name="Zhang L.-Y."/>
            <person name="Han M.-X."/>
            <person name="Xiao M."/>
            <person name="Li W.-J."/>
        </authorList>
    </citation>
    <scope>NUCLEOTIDE SEQUENCE [LARGE SCALE GENOMIC DNA]</scope>
    <source>
        <strain evidence="16">KCTC 52945</strain>
    </source>
</reference>
<dbReference type="NCBIfam" id="TIGR01417">
    <property type="entry name" value="PTS_I_fam"/>
    <property type="match status" value="1"/>
</dbReference>
<keyword evidence="8" id="KW-0762">Sugar transport</keyword>
<dbReference type="EC" id="2.7.3.9" evidence="5"/>
<dbReference type="Gene3D" id="3.30.450.40">
    <property type="match status" value="1"/>
</dbReference>
<comment type="cofactor">
    <cofactor evidence="2">
        <name>Mg(2+)</name>
        <dbReference type="ChEBI" id="CHEBI:18420"/>
    </cofactor>
</comment>
<dbReference type="InterPro" id="IPR008279">
    <property type="entry name" value="PEP-util_enz_mobile_dom"/>
</dbReference>
<dbReference type="Pfam" id="PF01590">
    <property type="entry name" value="GAF"/>
    <property type="match status" value="1"/>
</dbReference>
<evidence type="ECO:0000256" key="11">
    <source>
        <dbReference type="ARBA" id="ARBA00022723"/>
    </source>
</evidence>
<dbReference type="SUPFAM" id="SSF52009">
    <property type="entry name" value="Phosphohistidine domain"/>
    <property type="match status" value="1"/>
</dbReference>
<keyword evidence="13" id="KW-0460">Magnesium</keyword>
<dbReference type="AlphaFoldDB" id="A0A2W2BG13"/>
<dbReference type="SUPFAM" id="SSF51621">
    <property type="entry name" value="Phosphoenolpyruvate/pyruvate domain"/>
    <property type="match status" value="1"/>
</dbReference>
<dbReference type="GO" id="GO:0046872">
    <property type="term" value="F:metal ion binding"/>
    <property type="evidence" value="ECO:0007669"/>
    <property type="project" value="UniProtKB-KW"/>
</dbReference>
<comment type="subcellular location">
    <subcellularLocation>
        <location evidence="3">Cytoplasm</location>
    </subcellularLocation>
</comment>
<keyword evidence="11" id="KW-0479">Metal-binding</keyword>
<dbReference type="Pfam" id="PF00391">
    <property type="entry name" value="PEP-utilizers"/>
    <property type="match status" value="1"/>
</dbReference>
<sequence length="755" mass="83397">MGTSALGPRVLLRRLREVMAEPVTAQKRLDKIVQIIAANMVAEVCSIYVMRPGDFLELYATEGLKREAVHKSKLKAGEGLVGTIAKQAIGLNLSDAQQHPSFKYLPETGEEIYHSFLGVPIMRGGAVIGVLVVQNRTRRHYTEEEEEAMQTTAMVLAEVIAAGELREVASEVAADVAHVRSHHLRGDSLAEGVALGHAVLHEPRVVIQNLIAENVPAEKRRLEDAVAQLRAHVDELLDGSDAQRGATEYSDVLETIRMFAHDKGWMNRLREAIDTGLTAEAAVERVQNDNRARMMRTPDPYLRERMHDLDDLSNRLLRILTGAIATASRTDLPQNAIVVARNMGPAELLDYDRSKLRGVVLEEGGRTSHVAIVARALGIPAIGQAEGLIDLVDTGSPIIVDGSTGEVFVRPSTDLQRSYAEKVRFYARKQAQYAALRDEPAICKSGERIELNINAGLIVDLPHVHDSGADGVGLYRTELQFMMASRFPRLSQQIRHYEAIIEQAQGKPVTFRTLDIGADKILPYLRQPKEENPALGWRSIRMALDRPALLRLQLRALMMAAEGQPMKIMFPMIADIDEYRRAIEVVEIEKAHLLKRGHRLPAPLKLGAMIEIPSLLWQLDHLLPLVDFASIGSNDLVQFLFASDRGNPKLAGRYDPLSPAALGAMRLIVEKAAEHGKPVTLCGELGGRPLEAMGLIGVGLNSISMVPSAIGPVKAMLRTLDRQKLWKFMEPLLKSPLHTLRPELLEFAQRNGVVL</sequence>
<keyword evidence="10" id="KW-0598">Phosphotransferase system</keyword>
<dbReference type="Proteomes" id="UP000248795">
    <property type="component" value="Unassembled WGS sequence"/>
</dbReference>
<comment type="similarity">
    <text evidence="4">Belongs to the PEP-utilizing enzyme family.</text>
</comment>
<evidence type="ECO:0000256" key="1">
    <source>
        <dbReference type="ARBA" id="ARBA00000683"/>
    </source>
</evidence>
<proteinExistence type="inferred from homology"/>
<evidence type="ECO:0000256" key="9">
    <source>
        <dbReference type="ARBA" id="ARBA00022679"/>
    </source>
</evidence>
<dbReference type="GO" id="GO:0016301">
    <property type="term" value="F:kinase activity"/>
    <property type="evidence" value="ECO:0007669"/>
    <property type="project" value="UniProtKB-KW"/>
</dbReference>
<dbReference type="GO" id="GO:0008965">
    <property type="term" value="F:phosphoenolpyruvate-protein phosphotransferase activity"/>
    <property type="evidence" value="ECO:0007669"/>
    <property type="project" value="UniProtKB-EC"/>
</dbReference>
<name>A0A2W2BG13_9HYPH</name>
<keyword evidence="16" id="KW-1185">Reference proteome</keyword>
<evidence type="ECO:0000256" key="6">
    <source>
        <dbReference type="ARBA" id="ARBA00022448"/>
    </source>
</evidence>
<dbReference type="InterPro" id="IPR036618">
    <property type="entry name" value="PtsI_HPr-bd_sf"/>
</dbReference>
<dbReference type="InterPro" id="IPR003018">
    <property type="entry name" value="GAF"/>
</dbReference>
<dbReference type="SUPFAM" id="SSF47831">
    <property type="entry name" value="Enzyme I of the PEP:sugar phosphotransferase system HPr-binding (sub)domain"/>
    <property type="match status" value="1"/>
</dbReference>
<dbReference type="InterPro" id="IPR029016">
    <property type="entry name" value="GAF-like_dom_sf"/>
</dbReference>
<evidence type="ECO:0000313" key="16">
    <source>
        <dbReference type="Proteomes" id="UP000248795"/>
    </source>
</evidence>
<dbReference type="RefSeq" id="WP_111200269.1">
    <property type="nucleotide sequence ID" value="NZ_QKVK01000015.1"/>
</dbReference>
<dbReference type="InterPro" id="IPR050499">
    <property type="entry name" value="PEP-utilizing_PTS_enzyme"/>
</dbReference>
<dbReference type="InterPro" id="IPR040442">
    <property type="entry name" value="Pyrv_kinase-like_dom_sf"/>
</dbReference>
<dbReference type="InterPro" id="IPR008731">
    <property type="entry name" value="PTS_EIN"/>
</dbReference>
<dbReference type="InterPro" id="IPR036637">
    <property type="entry name" value="Phosphohistidine_dom_sf"/>
</dbReference>
<dbReference type="SUPFAM" id="SSF55781">
    <property type="entry name" value="GAF domain-like"/>
    <property type="match status" value="1"/>
</dbReference>
<dbReference type="PANTHER" id="PTHR46244:SF6">
    <property type="entry name" value="PHOSPHOENOLPYRUVATE-PROTEIN PHOSPHOTRANSFERASE"/>
    <property type="match status" value="1"/>
</dbReference>
<keyword evidence="12" id="KW-0418">Kinase</keyword>
<feature type="domain" description="GAF" evidence="14">
    <location>
        <begin position="24"/>
        <end position="170"/>
    </location>
</feature>
<evidence type="ECO:0000256" key="10">
    <source>
        <dbReference type="ARBA" id="ARBA00022683"/>
    </source>
</evidence>
<comment type="caution">
    <text evidence="15">The sequence shown here is derived from an EMBL/GenBank/DDBJ whole genome shotgun (WGS) entry which is preliminary data.</text>
</comment>
<keyword evidence="9 15" id="KW-0808">Transferase</keyword>
<comment type="catalytic activity">
    <reaction evidence="1">
        <text>L-histidyl-[protein] + phosphoenolpyruvate = N(pros)-phospho-L-histidyl-[protein] + pyruvate</text>
        <dbReference type="Rhea" id="RHEA:23880"/>
        <dbReference type="Rhea" id="RHEA-COMP:9745"/>
        <dbReference type="Rhea" id="RHEA-COMP:9746"/>
        <dbReference type="ChEBI" id="CHEBI:15361"/>
        <dbReference type="ChEBI" id="CHEBI:29979"/>
        <dbReference type="ChEBI" id="CHEBI:58702"/>
        <dbReference type="ChEBI" id="CHEBI:64837"/>
        <dbReference type="EC" id="2.7.3.9"/>
    </reaction>
</comment>
<evidence type="ECO:0000256" key="3">
    <source>
        <dbReference type="ARBA" id="ARBA00004496"/>
    </source>
</evidence>
<dbReference type="Pfam" id="PF02896">
    <property type="entry name" value="PEP-utilizers_C"/>
    <property type="match status" value="1"/>
</dbReference>
<dbReference type="PANTHER" id="PTHR46244">
    <property type="entry name" value="PHOSPHOENOLPYRUVATE-PROTEIN PHOSPHOTRANSFERASE"/>
    <property type="match status" value="1"/>
</dbReference>
<evidence type="ECO:0000256" key="13">
    <source>
        <dbReference type="ARBA" id="ARBA00022842"/>
    </source>
</evidence>
<dbReference type="Gene3D" id="3.20.20.60">
    <property type="entry name" value="Phosphoenolpyruvate-binding domains"/>
    <property type="match status" value="1"/>
</dbReference>
<evidence type="ECO:0000256" key="5">
    <source>
        <dbReference type="ARBA" id="ARBA00012232"/>
    </source>
</evidence>
<protein>
    <recommendedName>
        <fullName evidence="5">phosphoenolpyruvate--protein phosphotransferase</fullName>
        <ecNumber evidence="5">2.7.3.9</ecNumber>
    </recommendedName>
</protein>
<keyword evidence="6" id="KW-0813">Transport</keyword>
<gene>
    <name evidence="15" type="primary">ptsP</name>
    <name evidence="15" type="ORF">DK847_19755</name>
</gene>
<dbReference type="GO" id="GO:0005737">
    <property type="term" value="C:cytoplasm"/>
    <property type="evidence" value="ECO:0007669"/>
    <property type="project" value="UniProtKB-SubCell"/>
</dbReference>
<keyword evidence="15" id="KW-0670">Pyruvate</keyword>
<dbReference type="Gene3D" id="1.10.274.10">
    <property type="entry name" value="PtsI, HPr-binding domain"/>
    <property type="match status" value="1"/>
</dbReference>
<dbReference type="InterPro" id="IPR000121">
    <property type="entry name" value="PEP_util_C"/>
</dbReference>
<organism evidence="15 16">
    <name type="scientific">Aestuariivirga litoralis</name>
    <dbReference type="NCBI Taxonomy" id="2650924"/>
    <lineage>
        <taxon>Bacteria</taxon>
        <taxon>Pseudomonadati</taxon>
        <taxon>Pseudomonadota</taxon>
        <taxon>Alphaproteobacteria</taxon>
        <taxon>Hyphomicrobiales</taxon>
        <taxon>Aestuariivirgaceae</taxon>
        <taxon>Aestuariivirga</taxon>
    </lineage>
</organism>
<evidence type="ECO:0000256" key="8">
    <source>
        <dbReference type="ARBA" id="ARBA00022597"/>
    </source>
</evidence>
<evidence type="ECO:0000256" key="4">
    <source>
        <dbReference type="ARBA" id="ARBA00007837"/>
    </source>
</evidence>
<dbReference type="EMBL" id="QKVK01000015">
    <property type="protein sequence ID" value="PZF75159.1"/>
    <property type="molecule type" value="Genomic_DNA"/>
</dbReference>
<evidence type="ECO:0000256" key="2">
    <source>
        <dbReference type="ARBA" id="ARBA00001946"/>
    </source>
</evidence>
<accession>A0A2W2BG13</accession>
<dbReference type="GO" id="GO:0009401">
    <property type="term" value="P:phosphoenolpyruvate-dependent sugar phosphotransferase system"/>
    <property type="evidence" value="ECO:0007669"/>
    <property type="project" value="UniProtKB-KW"/>
</dbReference>
<evidence type="ECO:0000256" key="7">
    <source>
        <dbReference type="ARBA" id="ARBA00022490"/>
    </source>
</evidence>
<evidence type="ECO:0000313" key="15">
    <source>
        <dbReference type="EMBL" id="PZF75159.1"/>
    </source>
</evidence>
<dbReference type="InterPro" id="IPR015813">
    <property type="entry name" value="Pyrv/PenolPyrv_kinase-like_dom"/>
</dbReference>
<dbReference type="PRINTS" id="PR01736">
    <property type="entry name" value="PHPHTRNFRASE"/>
</dbReference>
<dbReference type="Gene3D" id="3.50.30.10">
    <property type="entry name" value="Phosphohistidine domain"/>
    <property type="match status" value="1"/>
</dbReference>
<dbReference type="InterPro" id="IPR006318">
    <property type="entry name" value="PTS_EI-like"/>
</dbReference>